<keyword evidence="2" id="KW-1185">Reference proteome</keyword>
<proteinExistence type="predicted"/>
<reference evidence="1 2" key="1">
    <citation type="journal article" date="2022" name="bioRxiv">
        <title>The genome of the oomycete Peronosclerospora sorghi, a cosmopolitan pathogen of maize and sorghum, is inflated with dispersed pseudogenes.</title>
        <authorList>
            <person name="Fletcher K."/>
            <person name="Martin F."/>
            <person name="Isakeit T."/>
            <person name="Cavanaugh K."/>
            <person name="Magill C."/>
            <person name="Michelmore R."/>
        </authorList>
    </citation>
    <scope>NUCLEOTIDE SEQUENCE [LARGE SCALE GENOMIC DNA]</scope>
    <source>
        <strain evidence="1">P6</strain>
    </source>
</reference>
<gene>
    <name evidence="1" type="ORF">PsorP6_011600</name>
</gene>
<dbReference type="Proteomes" id="UP001163321">
    <property type="component" value="Chromosome 12"/>
</dbReference>
<protein>
    <submittedName>
        <fullName evidence="1">Uncharacterized protein</fullName>
    </submittedName>
</protein>
<organism evidence="1 2">
    <name type="scientific">Peronosclerospora sorghi</name>
    <dbReference type="NCBI Taxonomy" id="230839"/>
    <lineage>
        <taxon>Eukaryota</taxon>
        <taxon>Sar</taxon>
        <taxon>Stramenopiles</taxon>
        <taxon>Oomycota</taxon>
        <taxon>Peronosporomycetes</taxon>
        <taxon>Peronosporales</taxon>
        <taxon>Peronosporaceae</taxon>
        <taxon>Peronosclerospora</taxon>
    </lineage>
</organism>
<accession>A0ACC0WIY4</accession>
<name>A0ACC0WIY4_9STRA</name>
<sequence length="141" mass="16017">MRIITGLVHYLALIGSSKGVFHVSHLLFVSNKFCSRHYWRFSCLPRMLSSVSSFVRSIISSDPALTGHFDTDLHEHHSAMPPSILFLRYKHDVRSAMPPPFLFLWYKHDNNSTCRNSYCFCGASTAITLHAATILVFGLQE</sequence>
<evidence type="ECO:0000313" key="1">
    <source>
        <dbReference type="EMBL" id="KAI9918557.1"/>
    </source>
</evidence>
<comment type="caution">
    <text evidence="1">The sequence shown here is derived from an EMBL/GenBank/DDBJ whole genome shotgun (WGS) entry which is preliminary data.</text>
</comment>
<dbReference type="EMBL" id="CM047591">
    <property type="protein sequence ID" value="KAI9918557.1"/>
    <property type="molecule type" value="Genomic_DNA"/>
</dbReference>
<evidence type="ECO:0000313" key="2">
    <source>
        <dbReference type="Proteomes" id="UP001163321"/>
    </source>
</evidence>